<feature type="region of interest" description="Disordered" evidence="1">
    <location>
        <begin position="173"/>
        <end position="205"/>
    </location>
</feature>
<feature type="compositionally biased region" description="Basic and acidic residues" evidence="1">
    <location>
        <begin position="179"/>
        <end position="190"/>
    </location>
</feature>
<comment type="caution">
    <text evidence="2">The sequence shown here is derived from an EMBL/GenBank/DDBJ whole genome shotgun (WGS) entry which is preliminary data.</text>
</comment>
<dbReference type="PANTHER" id="PTHR45125">
    <property type="entry name" value="F21J9.4-RELATED"/>
    <property type="match status" value="1"/>
</dbReference>
<feature type="compositionally biased region" description="Acidic residues" evidence="1">
    <location>
        <begin position="29"/>
        <end position="48"/>
    </location>
</feature>
<name>A0AAD8VGF2_LOLMU</name>
<feature type="compositionally biased region" description="Basic and acidic residues" evidence="1">
    <location>
        <begin position="19"/>
        <end position="28"/>
    </location>
</feature>
<evidence type="ECO:0000256" key="1">
    <source>
        <dbReference type="SAM" id="MobiDB-lite"/>
    </source>
</evidence>
<dbReference type="AlphaFoldDB" id="A0AAD8VGF2"/>
<gene>
    <name evidence="2" type="ORF">QYE76_027786</name>
</gene>
<dbReference type="EMBL" id="JAUUTY010000007">
    <property type="protein sequence ID" value="KAK1604113.1"/>
    <property type="molecule type" value="Genomic_DNA"/>
</dbReference>
<keyword evidence="3" id="KW-1185">Reference proteome</keyword>
<accession>A0AAD8VGF2</accession>
<proteinExistence type="predicted"/>
<evidence type="ECO:0000313" key="3">
    <source>
        <dbReference type="Proteomes" id="UP001231189"/>
    </source>
</evidence>
<sequence>MLDEVNMNPLPPFGAGMGGHEDDGGDKGEEADEGEEDGGDEGVVEVEADGNRKKRRANNYAEIEDATLCRALAAVGMDVVFDTDQTGKRYWQRIEDKFHKLMPRVCNPVDRTYRSLQGRWDDRIADARYRDMAGSKGKRFTMRHCFDVLQHLPKWKLRDEEVALEKAAMVALDDTEDEKEGRNAEKPEGKRRPRRGSSSRGRLHC</sequence>
<dbReference type="Proteomes" id="UP001231189">
    <property type="component" value="Unassembled WGS sequence"/>
</dbReference>
<feature type="compositionally biased region" description="Basic residues" evidence="1">
    <location>
        <begin position="191"/>
        <end position="205"/>
    </location>
</feature>
<organism evidence="2 3">
    <name type="scientific">Lolium multiflorum</name>
    <name type="common">Italian ryegrass</name>
    <name type="synonym">Lolium perenne subsp. multiflorum</name>
    <dbReference type="NCBI Taxonomy" id="4521"/>
    <lineage>
        <taxon>Eukaryota</taxon>
        <taxon>Viridiplantae</taxon>
        <taxon>Streptophyta</taxon>
        <taxon>Embryophyta</taxon>
        <taxon>Tracheophyta</taxon>
        <taxon>Spermatophyta</taxon>
        <taxon>Magnoliopsida</taxon>
        <taxon>Liliopsida</taxon>
        <taxon>Poales</taxon>
        <taxon>Poaceae</taxon>
        <taxon>BOP clade</taxon>
        <taxon>Pooideae</taxon>
        <taxon>Poodae</taxon>
        <taxon>Poeae</taxon>
        <taxon>Poeae Chloroplast Group 2 (Poeae type)</taxon>
        <taxon>Loliodinae</taxon>
        <taxon>Loliinae</taxon>
        <taxon>Lolium</taxon>
    </lineage>
</organism>
<dbReference type="PANTHER" id="PTHR45125:SF37">
    <property type="entry name" value="NO APICAL MERISTEM-ASSOCIATED C-TERMINAL DOMAIN-CONTAINING PROTEIN"/>
    <property type="match status" value="1"/>
</dbReference>
<evidence type="ECO:0000313" key="2">
    <source>
        <dbReference type="EMBL" id="KAK1604113.1"/>
    </source>
</evidence>
<protein>
    <submittedName>
        <fullName evidence="2">Uncharacterized protein</fullName>
    </submittedName>
</protein>
<reference evidence="2" key="1">
    <citation type="submission" date="2023-07" db="EMBL/GenBank/DDBJ databases">
        <title>A chromosome-level genome assembly of Lolium multiflorum.</title>
        <authorList>
            <person name="Chen Y."/>
            <person name="Copetti D."/>
            <person name="Kolliker R."/>
            <person name="Studer B."/>
        </authorList>
    </citation>
    <scope>NUCLEOTIDE SEQUENCE</scope>
    <source>
        <strain evidence="2">02402/16</strain>
        <tissue evidence="2">Leaf</tissue>
    </source>
</reference>
<feature type="region of interest" description="Disordered" evidence="1">
    <location>
        <begin position="1"/>
        <end position="52"/>
    </location>
</feature>